<dbReference type="EMBL" id="SOCP01000011">
    <property type="protein sequence ID" value="TDV46286.1"/>
    <property type="molecule type" value="Genomic_DNA"/>
</dbReference>
<accession>A0A4R7VB86</accession>
<evidence type="ECO:0000313" key="1">
    <source>
        <dbReference type="EMBL" id="TDV46286.1"/>
    </source>
</evidence>
<sequence length="91" mass="9869">MPPKPTSRPDDLAAAARRVNRATALKARQLLLANVIKGGTCDAIHLAGAIEQEADVFLTFDTDDFPVGQRVEGVWVDEPFFPGDGTNLFNM</sequence>
<organism evidence="1 2">
    <name type="scientific">Actinophytocola oryzae</name>
    <dbReference type="NCBI Taxonomy" id="502181"/>
    <lineage>
        <taxon>Bacteria</taxon>
        <taxon>Bacillati</taxon>
        <taxon>Actinomycetota</taxon>
        <taxon>Actinomycetes</taxon>
        <taxon>Pseudonocardiales</taxon>
        <taxon>Pseudonocardiaceae</taxon>
    </lineage>
</organism>
<dbReference type="OrthoDB" id="5146471at2"/>
<dbReference type="SUPFAM" id="SSF88723">
    <property type="entry name" value="PIN domain-like"/>
    <property type="match status" value="1"/>
</dbReference>
<gene>
    <name evidence="1" type="ORF">CLV71_111245</name>
</gene>
<reference evidence="1 2" key="1">
    <citation type="submission" date="2019-03" db="EMBL/GenBank/DDBJ databases">
        <title>Genomic Encyclopedia of Archaeal and Bacterial Type Strains, Phase II (KMG-II): from individual species to whole genera.</title>
        <authorList>
            <person name="Goeker M."/>
        </authorList>
    </citation>
    <scope>NUCLEOTIDE SEQUENCE [LARGE SCALE GENOMIC DNA]</scope>
    <source>
        <strain evidence="1 2">DSM 45499</strain>
    </source>
</reference>
<evidence type="ECO:0000313" key="2">
    <source>
        <dbReference type="Proteomes" id="UP000294927"/>
    </source>
</evidence>
<dbReference type="InterPro" id="IPR029060">
    <property type="entry name" value="PIN-like_dom_sf"/>
</dbReference>
<dbReference type="Proteomes" id="UP000294927">
    <property type="component" value="Unassembled WGS sequence"/>
</dbReference>
<comment type="caution">
    <text evidence="1">The sequence shown here is derived from an EMBL/GenBank/DDBJ whole genome shotgun (WGS) entry which is preliminary data.</text>
</comment>
<proteinExistence type="predicted"/>
<protein>
    <recommendedName>
        <fullName evidence="3">PIN domain-containing protein</fullName>
    </recommendedName>
</protein>
<name>A0A4R7VB86_9PSEU</name>
<dbReference type="AlphaFoldDB" id="A0A4R7VB86"/>
<keyword evidence="2" id="KW-1185">Reference proteome</keyword>
<evidence type="ECO:0008006" key="3">
    <source>
        <dbReference type="Google" id="ProtNLM"/>
    </source>
</evidence>
<dbReference type="RefSeq" id="WP_133905931.1">
    <property type="nucleotide sequence ID" value="NZ_SOCP01000011.1"/>
</dbReference>